<reference evidence="2 3" key="1">
    <citation type="submission" date="2018-10" db="EMBL/GenBank/DDBJ databases">
        <title>Phylogenomics of Brevibacillus.</title>
        <authorList>
            <person name="Dunlap C."/>
        </authorList>
    </citation>
    <scope>NUCLEOTIDE SEQUENCE [LARGE SCALE GENOMIC DNA]</scope>
    <source>
        <strain evidence="2 3">JCM 15716</strain>
    </source>
</reference>
<dbReference type="InterPro" id="IPR015422">
    <property type="entry name" value="PyrdxlP-dep_Trfase_small"/>
</dbReference>
<dbReference type="Gene3D" id="3.90.1150.10">
    <property type="entry name" value="Aspartate Aminotransferase, domain 1"/>
    <property type="match status" value="1"/>
</dbReference>
<dbReference type="Pfam" id="PF00266">
    <property type="entry name" value="Aminotran_5"/>
    <property type="match status" value="1"/>
</dbReference>
<proteinExistence type="predicted"/>
<protein>
    <submittedName>
        <fullName evidence="2">Cysteine desulfurase-like protein</fullName>
    </submittedName>
</protein>
<dbReference type="AlphaFoldDB" id="A0A3M8DD01"/>
<dbReference type="Proteomes" id="UP000271031">
    <property type="component" value="Unassembled WGS sequence"/>
</dbReference>
<evidence type="ECO:0000259" key="1">
    <source>
        <dbReference type="Pfam" id="PF00266"/>
    </source>
</evidence>
<dbReference type="PANTHER" id="PTHR43586">
    <property type="entry name" value="CYSTEINE DESULFURASE"/>
    <property type="match status" value="1"/>
</dbReference>
<dbReference type="InterPro" id="IPR011340">
    <property type="entry name" value="Cys_dSase-rel"/>
</dbReference>
<dbReference type="EMBL" id="RHHQ01000014">
    <property type="protein sequence ID" value="RNB85461.1"/>
    <property type="molecule type" value="Genomic_DNA"/>
</dbReference>
<evidence type="ECO:0000313" key="3">
    <source>
        <dbReference type="Proteomes" id="UP000271031"/>
    </source>
</evidence>
<gene>
    <name evidence="2" type="ORF">EDM56_18830</name>
</gene>
<keyword evidence="3" id="KW-1185">Reference proteome</keyword>
<dbReference type="SUPFAM" id="SSF53383">
    <property type="entry name" value="PLP-dependent transferases"/>
    <property type="match status" value="1"/>
</dbReference>
<dbReference type="RefSeq" id="WP_122919466.1">
    <property type="nucleotide sequence ID" value="NZ_RHHQ01000014.1"/>
</dbReference>
<dbReference type="InterPro" id="IPR015424">
    <property type="entry name" value="PyrdxlP-dep_Trfase"/>
</dbReference>
<dbReference type="GO" id="GO:0003824">
    <property type="term" value="F:catalytic activity"/>
    <property type="evidence" value="ECO:0007669"/>
    <property type="project" value="UniProtKB-ARBA"/>
</dbReference>
<dbReference type="NCBIfam" id="TIGR01976">
    <property type="entry name" value="am_tr_V_VC1184"/>
    <property type="match status" value="1"/>
</dbReference>
<dbReference type="InterPro" id="IPR015421">
    <property type="entry name" value="PyrdxlP-dep_Trfase_major"/>
</dbReference>
<dbReference type="OrthoDB" id="9804366at2"/>
<comment type="caution">
    <text evidence="2">The sequence shown here is derived from an EMBL/GenBank/DDBJ whole genome shotgun (WGS) entry which is preliminary data.</text>
</comment>
<dbReference type="PANTHER" id="PTHR43586:SF21">
    <property type="entry name" value="PYRIDOXAL PHOSPHATE (PLP)-DEPENDENT ASPARTATE AMINOTRANSFERASE SUPERFAMILY"/>
    <property type="match status" value="1"/>
</dbReference>
<evidence type="ECO:0000313" key="2">
    <source>
        <dbReference type="EMBL" id="RNB85461.1"/>
    </source>
</evidence>
<name>A0A3M8DD01_9BACL</name>
<accession>A0A3M8DD01</accession>
<dbReference type="InterPro" id="IPR000192">
    <property type="entry name" value="Aminotrans_V_dom"/>
</dbReference>
<feature type="domain" description="Aminotransferase class V" evidence="1">
    <location>
        <begin position="25"/>
        <end position="398"/>
    </location>
</feature>
<dbReference type="Gene3D" id="3.40.640.10">
    <property type="entry name" value="Type I PLP-dependent aspartate aminotransferase-like (Major domain)"/>
    <property type="match status" value="1"/>
</dbReference>
<organism evidence="2 3">
    <name type="scientific">Brevibacillus fluminis</name>
    <dbReference type="NCBI Taxonomy" id="511487"/>
    <lineage>
        <taxon>Bacteria</taxon>
        <taxon>Bacillati</taxon>
        <taxon>Bacillota</taxon>
        <taxon>Bacilli</taxon>
        <taxon>Bacillales</taxon>
        <taxon>Paenibacillaceae</taxon>
        <taxon>Brevibacillus</taxon>
    </lineage>
</organism>
<sequence>MRNLSDCRQEFPSLKREVNGYPVAYLDGPGGTQVPSSVIAAVSRYYETSNANIHGCFTASRETDQLIEQTREAVAVFLGASDASQISFGQNMTTLNFALARAIGRTIQPGDEVIVTDLDHDANVAPWLTLAERGAVIHHVPIREDSTLDMERFYSLLSERTKVVAVGYASNAVGTVNDVYKIRQWTREIGATLVIDAVHFAAHGLIDVEQLDPDFLLCSAYKWFGPHIGILYSSKGALDRLTTDKVRPQVNTSPEKIETGTLNHAALAGVKAAVEFIASLANNSGGSLRENIVRAMLDMYVYEHSLAGQLYRGLKEIPGVTIYGTPVGEGLRTPTVSFTMNGLTPSEIAERLGELGIYVWDGDFYAISVIKKFGLADSGGLVRIGFAPYNTEEEISRLLTAVEGMAKKNLHR</sequence>